<keyword evidence="5" id="KW-0547">Nucleotide-binding</keyword>
<dbReference type="PROSITE" id="PS50112">
    <property type="entry name" value="PAS"/>
    <property type="match status" value="2"/>
</dbReference>
<dbReference type="AlphaFoldDB" id="A0A1D7TN37"/>
<keyword evidence="6 11" id="KW-0418">Kinase</keyword>
<evidence type="ECO:0000256" key="6">
    <source>
        <dbReference type="ARBA" id="ARBA00022777"/>
    </source>
</evidence>
<dbReference type="Gene3D" id="3.30.565.10">
    <property type="entry name" value="Histidine kinase-like ATPase, C-terminal domain"/>
    <property type="match status" value="1"/>
</dbReference>
<dbReference type="SMART" id="SM00388">
    <property type="entry name" value="HisKA"/>
    <property type="match status" value="1"/>
</dbReference>
<dbReference type="InterPro" id="IPR013656">
    <property type="entry name" value="PAS_4"/>
</dbReference>
<dbReference type="NCBIfam" id="TIGR00229">
    <property type="entry name" value="sensory_box"/>
    <property type="match status" value="2"/>
</dbReference>
<dbReference type="InterPro" id="IPR003661">
    <property type="entry name" value="HisK_dim/P_dom"/>
</dbReference>
<protein>
    <recommendedName>
        <fullName evidence="2">histidine kinase</fullName>
        <ecNumber evidence="2">2.7.13.3</ecNumber>
    </recommendedName>
</protein>
<dbReference type="SMART" id="SM00387">
    <property type="entry name" value="HATPase_c"/>
    <property type="match status" value="1"/>
</dbReference>
<dbReference type="SMART" id="SM00091">
    <property type="entry name" value="PAS"/>
    <property type="match status" value="2"/>
</dbReference>
<dbReference type="SUPFAM" id="SSF55785">
    <property type="entry name" value="PYP-like sensor domain (PAS domain)"/>
    <property type="match status" value="2"/>
</dbReference>
<keyword evidence="12" id="KW-1185">Reference proteome</keyword>
<dbReference type="Gene3D" id="1.10.287.130">
    <property type="match status" value="1"/>
</dbReference>
<dbReference type="EC" id="2.7.13.3" evidence="2"/>
<dbReference type="InterPro" id="IPR035965">
    <property type="entry name" value="PAS-like_dom_sf"/>
</dbReference>
<dbReference type="InterPro" id="IPR004358">
    <property type="entry name" value="Sig_transdc_His_kin-like_C"/>
</dbReference>
<dbReference type="Pfam" id="PF00512">
    <property type="entry name" value="HisKA"/>
    <property type="match status" value="1"/>
</dbReference>
<evidence type="ECO:0000256" key="4">
    <source>
        <dbReference type="ARBA" id="ARBA00022679"/>
    </source>
</evidence>
<dbReference type="CDD" id="cd00082">
    <property type="entry name" value="HisKA"/>
    <property type="match status" value="1"/>
</dbReference>
<name>A0A1D7TN37_9BACT</name>
<evidence type="ECO:0000256" key="5">
    <source>
        <dbReference type="ARBA" id="ARBA00022741"/>
    </source>
</evidence>
<dbReference type="PANTHER" id="PTHR43065:SF10">
    <property type="entry name" value="PEROXIDE STRESS-ACTIVATED HISTIDINE KINASE MAK3"/>
    <property type="match status" value="1"/>
</dbReference>
<comment type="catalytic activity">
    <reaction evidence="1">
        <text>ATP + protein L-histidine = ADP + protein N-phospho-L-histidine.</text>
        <dbReference type="EC" id="2.7.13.3"/>
    </reaction>
</comment>
<dbReference type="InterPro" id="IPR003594">
    <property type="entry name" value="HATPase_dom"/>
</dbReference>
<dbReference type="InterPro" id="IPR005467">
    <property type="entry name" value="His_kinase_dom"/>
</dbReference>
<dbReference type="PROSITE" id="PS50109">
    <property type="entry name" value="HIS_KIN"/>
    <property type="match status" value="1"/>
</dbReference>
<organism evidence="11 12">
    <name type="scientific">Sulfurospirillum halorespirans DSM 13726</name>
    <dbReference type="NCBI Taxonomy" id="1193502"/>
    <lineage>
        <taxon>Bacteria</taxon>
        <taxon>Pseudomonadati</taxon>
        <taxon>Campylobacterota</taxon>
        <taxon>Epsilonproteobacteria</taxon>
        <taxon>Campylobacterales</taxon>
        <taxon>Sulfurospirillaceae</taxon>
        <taxon>Sulfurospirillum</taxon>
    </lineage>
</organism>
<dbReference type="PANTHER" id="PTHR43065">
    <property type="entry name" value="SENSOR HISTIDINE KINASE"/>
    <property type="match status" value="1"/>
</dbReference>
<gene>
    <name evidence="11" type="ORF">SHALO_2575</name>
</gene>
<evidence type="ECO:0000259" key="9">
    <source>
        <dbReference type="PROSITE" id="PS50109"/>
    </source>
</evidence>
<dbReference type="Proteomes" id="UP000094609">
    <property type="component" value="Chromosome"/>
</dbReference>
<dbReference type="Pfam" id="PF13426">
    <property type="entry name" value="PAS_9"/>
    <property type="match status" value="1"/>
</dbReference>
<keyword evidence="4" id="KW-0808">Transferase</keyword>
<dbReference type="SUPFAM" id="SSF55874">
    <property type="entry name" value="ATPase domain of HSP90 chaperone/DNA topoisomerase II/histidine kinase"/>
    <property type="match status" value="1"/>
</dbReference>
<dbReference type="InterPro" id="IPR036097">
    <property type="entry name" value="HisK_dim/P_sf"/>
</dbReference>
<evidence type="ECO:0000256" key="2">
    <source>
        <dbReference type="ARBA" id="ARBA00012438"/>
    </source>
</evidence>
<dbReference type="STRING" id="1193502.SHALO_2575"/>
<feature type="domain" description="Histidine kinase" evidence="9">
    <location>
        <begin position="330"/>
        <end position="557"/>
    </location>
</feature>
<dbReference type="Gene3D" id="3.30.450.20">
    <property type="entry name" value="PAS domain"/>
    <property type="match status" value="2"/>
</dbReference>
<reference evidence="12" key="1">
    <citation type="submission" date="2016-08" db="EMBL/GenBank/DDBJ databases">
        <title>Complete genome sequence of the organohalide-respiring Epsilonproteobacterium Sulfurospirillum halorespirans.</title>
        <authorList>
            <person name="Goris T."/>
            <person name="Zimmermann J."/>
            <person name="Schenz B."/>
            <person name="Lemos M."/>
            <person name="Hackermueller J."/>
            <person name="Diekert G."/>
        </authorList>
    </citation>
    <scope>NUCLEOTIDE SEQUENCE [LARGE SCALE GENOMIC DNA]</scope>
    <source>
        <strain>DSM 13726</strain>
        <strain evidence="12">PCE-M2</strain>
    </source>
</reference>
<evidence type="ECO:0000259" key="10">
    <source>
        <dbReference type="PROSITE" id="PS50112"/>
    </source>
</evidence>
<proteinExistence type="predicted"/>
<dbReference type="SUPFAM" id="SSF47384">
    <property type="entry name" value="Homodimeric domain of signal transducing histidine kinase"/>
    <property type="match status" value="1"/>
</dbReference>
<keyword evidence="7" id="KW-0067">ATP-binding</keyword>
<dbReference type="InterPro" id="IPR000014">
    <property type="entry name" value="PAS"/>
</dbReference>
<dbReference type="KEGG" id="shal:SHALO_2575"/>
<evidence type="ECO:0000256" key="8">
    <source>
        <dbReference type="ARBA" id="ARBA00023012"/>
    </source>
</evidence>
<evidence type="ECO:0000313" key="11">
    <source>
        <dbReference type="EMBL" id="AOO66334.1"/>
    </source>
</evidence>
<evidence type="ECO:0000256" key="3">
    <source>
        <dbReference type="ARBA" id="ARBA00022553"/>
    </source>
</evidence>
<dbReference type="PRINTS" id="PR00344">
    <property type="entry name" value="BCTRLSENSOR"/>
</dbReference>
<feature type="domain" description="PAS" evidence="10">
    <location>
        <begin position="39"/>
        <end position="83"/>
    </location>
</feature>
<keyword evidence="8" id="KW-0902">Two-component regulatory system</keyword>
<dbReference type="CDD" id="cd00130">
    <property type="entry name" value="PAS"/>
    <property type="match status" value="2"/>
</dbReference>
<dbReference type="GO" id="GO:0005524">
    <property type="term" value="F:ATP binding"/>
    <property type="evidence" value="ECO:0007669"/>
    <property type="project" value="UniProtKB-KW"/>
</dbReference>
<keyword evidence="3" id="KW-0597">Phosphoprotein</keyword>
<dbReference type="Pfam" id="PF08448">
    <property type="entry name" value="PAS_4"/>
    <property type="match status" value="1"/>
</dbReference>
<dbReference type="InterPro" id="IPR036890">
    <property type="entry name" value="HATPase_C_sf"/>
</dbReference>
<accession>A0A1D7TN37</accession>
<dbReference type="Pfam" id="PF02518">
    <property type="entry name" value="HATPase_c"/>
    <property type="match status" value="1"/>
</dbReference>
<dbReference type="EMBL" id="CP017111">
    <property type="protein sequence ID" value="AOO66334.1"/>
    <property type="molecule type" value="Genomic_DNA"/>
</dbReference>
<dbReference type="GO" id="GO:0000155">
    <property type="term" value="F:phosphorelay sensor kinase activity"/>
    <property type="evidence" value="ECO:0007669"/>
    <property type="project" value="InterPro"/>
</dbReference>
<evidence type="ECO:0000256" key="1">
    <source>
        <dbReference type="ARBA" id="ARBA00000085"/>
    </source>
</evidence>
<evidence type="ECO:0000313" key="12">
    <source>
        <dbReference type="Proteomes" id="UP000094609"/>
    </source>
</evidence>
<dbReference type="RefSeq" id="WP_069478877.1">
    <property type="nucleotide sequence ID" value="NZ_CP017111.1"/>
</dbReference>
<evidence type="ECO:0000256" key="7">
    <source>
        <dbReference type="ARBA" id="ARBA00022840"/>
    </source>
</evidence>
<feature type="domain" description="PAS" evidence="10">
    <location>
        <begin position="171"/>
        <end position="241"/>
    </location>
</feature>
<dbReference type="PATRIC" id="fig|1193502.14.peg.2608"/>
<sequence>MKDLLSKILDLEQEITVLKSQNRRILECAIAEKKELERLASKAKLFFDNSDLAYMVLDEHQCIIEVNETFSKLLGYGRGEILGVYVKKLFTTPKRYEKWWREYLHEGNFESISSLEYRLRTKNRQSFWAELYGRRFVDTEGSYSIWSIRDINLRVKSRNTIAKLNLKYQKQLRDIETILDIIPVPVFIKDRHFRYIGCSRAYCAYFGLKKEDVLGKTVFDLYPVEIAKRLSKKDQEMLTCNLQVYKTTTIAPLTNKEITLEIQKKRMMRNGVFDGFVGVFIDMTEAEKQEIYLQNRIREELDKNLKIQAIYQEEMVRNAKFSAIGQMAAGITHEINTPLTYVKGNFEMLVEDIMAALPDSSRKNLMLKDSKSIQEGIERIESIIETMREASQKSREQKEKVNLFELLCASLALSYNRSKQIVAISMNDKIFDLSLSKSEYHFTCNVQKQRIEQVFVIILNNALDELVKIESFEKRTLHVKIFKEDQTVVVRFCDNAGGIDAAILPRIFEPFESTKESSGIGIGLNIAQQIITQHEGEIIAYNEKEGAVFEVRLPLAKESIHAL</sequence>